<protein>
    <submittedName>
        <fullName evidence="2">Uncharacterized protein</fullName>
    </submittedName>
</protein>
<accession>A0A6G1D6Q4</accession>
<proteinExistence type="predicted"/>
<keyword evidence="3" id="KW-1185">Reference proteome</keyword>
<comment type="caution">
    <text evidence="2">The sequence shown here is derived from an EMBL/GenBank/DDBJ whole genome shotgun (WGS) entry which is preliminary data.</text>
</comment>
<dbReference type="AlphaFoldDB" id="A0A6G1D6Q4"/>
<feature type="region of interest" description="Disordered" evidence="1">
    <location>
        <begin position="1"/>
        <end position="62"/>
    </location>
</feature>
<dbReference type="EMBL" id="SPHZ02000007">
    <property type="protein sequence ID" value="KAF0907463.1"/>
    <property type="molecule type" value="Genomic_DNA"/>
</dbReference>
<name>A0A6G1D6Q4_9ORYZ</name>
<evidence type="ECO:0000313" key="3">
    <source>
        <dbReference type="Proteomes" id="UP000479710"/>
    </source>
</evidence>
<evidence type="ECO:0000256" key="1">
    <source>
        <dbReference type="SAM" id="MobiDB-lite"/>
    </source>
</evidence>
<organism evidence="2 3">
    <name type="scientific">Oryza meyeriana var. granulata</name>
    <dbReference type="NCBI Taxonomy" id="110450"/>
    <lineage>
        <taxon>Eukaryota</taxon>
        <taxon>Viridiplantae</taxon>
        <taxon>Streptophyta</taxon>
        <taxon>Embryophyta</taxon>
        <taxon>Tracheophyta</taxon>
        <taxon>Spermatophyta</taxon>
        <taxon>Magnoliopsida</taxon>
        <taxon>Liliopsida</taxon>
        <taxon>Poales</taxon>
        <taxon>Poaceae</taxon>
        <taxon>BOP clade</taxon>
        <taxon>Oryzoideae</taxon>
        <taxon>Oryzeae</taxon>
        <taxon>Oryzinae</taxon>
        <taxon>Oryza</taxon>
        <taxon>Oryza meyeriana</taxon>
    </lineage>
</organism>
<reference evidence="2 3" key="1">
    <citation type="submission" date="2019-11" db="EMBL/GenBank/DDBJ databases">
        <title>Whole genome sequence of Oryza granulata.</title>
        <authorList>
            <person name="Li W."/>
        </authorList>
    </citation>
    <scope>NUCLEOTIDE SEQUENCE [LARGE SCALE GENOMIC DNA]</scope>
    <source>
        <strain evidence="3">cv. Menghai</strain>
        <tissue evidence="2">Leaf</tissue>
    </source>
</reference>
<gene>
    <name evidence="2" type="ORF">E2562_017396</name>
</gene>
<dbReference type="Proteomes" id="UP000479710">
    <property type="component" value="Unassembled WGS sequence"/>
</dbReference>
<feature type="compositionally biased region" description="Low complexity" evidence="1">
    <location>
        <begin position="43"/>
        <end position="54"/>
    </location>
</feature>
<sequence length="116" mass="11979">MPFKVAMPCRPAPSPSSNALSPAMVGTTKSRPENAWGPRREAAPATAPVGPTVGDAHRARRGEGDLREVALVKTLFPTGACVGPSGGDSCGSAGDGEAKHYVPDNIVKLQCHFSLK</sequence>
<evidence type="ECO:0000313" key="2">
    <source>
        <dbReference type="EMBL" id="KAF0907463.1"/>
    </source>
</evidence>